<reference evidence="3" key="2">
    <citation type="submission" date="2015-02" db="UniProtKB">
        <authorList>
            <consortium name="EnsemblMetazoa"/>
        </authorList>
    </citation>
    <scope>IDENTIFICATION</scope>
</reference>
<dbReference type="EMBL" id="JH432001">
    <property type="status" value="NOT_ANNOTATED_CDS"/>
    <property type="molecule type" value="Genomic_DNA"/>
</dbReference>
<evidence type="ECO:0000313" key="4">
    <source>
        <dbReference type="Proteomes" id="UP000014500"/>
    </source>
</evidence>
<dbReference type="AlphaFoldDB" id="T1JAM3"/>
<feature type="chain" id="PRO_5004590438" description="MACPF domain-containing protein" evidence="1">
    <location>
        <begin position="23"/>
        <end position="303"/>
    </location>
</feature>
<evidence type="ECO:0000259" key="2">
    <source>
        <dbReference type="Pfam" id="PF01823"/>
    </source>
</evidence>
<dbReference type="Proteomes" id="UP000014500">
    <property type="component" value="Unassembled WGS sequence"/>
</dbReference>
<dbReference type="STRING" id="126957.T1JAM3"/>
<sequence length="303" mass="35403">MFLITRHHFLLLLTLTIQYTKQEATILCKQVPELSILPGLGIDPLTGKYTNRILKMTYNQCKLTDNGNNLIPDNVEIEKLNTTEITAMVIKNWLNYTSLTTKFQETDKSYYSFSEEYQEMKSLQIKHRAFTCRSQLSRTNYRLNLLSDSITTTLETRFSHIVHAIQRNQTKKAKYLIQMIIRDYGTHYTTCVDVGNMFIKQDYLRNDFLLRRVNQEELITESKLSLLETVRLIRGDEHDLESSLLSEYNDAIVQTKLTQAFIVERSVSVLTNLITTTNFPDAPTLVRIKIRDMLDESIKTYFR</sequence>
<dbReference type="EnsemblMetazoa" id="SMAR010792-RA">
    <property type="protein sequence ID" value="SMAR010792-PA"/>
    <property type="gene ID" value="SMAR010792"/>
</dbReference>
<name>T1JAM3_STRMM</name>
<evidence type="ECO:0000256" key="1">
    <source>
        <dbReference type="SAM" id="SignalP"/>
    </source>
</evidence>
<accession>T1JAM3</accession>
<evidence type="ECO:0000313" key="3">
    <source>
        <dbReference type="EnsemblMetazoa" id="SMAR010792-PA"/>
    </source>
</evidence>
<reference evidence="4" key="1">
    <citation type="submission" date="2011-05" db="EMBL/GenBank/DDBJ databases">
        <authorList>
            <person name="Richards S.R."/>
            <person name="Qu J."/>
            <person name="Jiang H."/>
            <person name="Jhangiani S.N."/>
            <person name="Agravi P."/>
            <person name="Goodspeed R."/>
            <person name="Gross S."/>
            <person name="Mandapat C."/>
            <person name="Jackson L."/>
            <person name="Mathew T."/>
            <person name="Pu L."/>
            <person name="Thornton R."/>
            <person name="Saada N."/>
            <person name="Wilczek-Boney K.B."/>
            <person name="Lee S."/>
            <person name="Kovar C."/>
            <person name="Wu Y."/>
            <person name="Scherer S.E."/>
            <person name="Worley K.C."/>
            <person name="Muzny D.M."/>
            <person name="Gibbs R."/>
        </authorList>
    </citation>
    <scope>NUCLEOTIDE SEQUENCE</scope>
    <source>
        <strain evidence="4">Brora</strain>
    </source>
</reference>
<dbReference type="PhylomeDB" id="T1JAM3"/>
<dbReference type="HOGENOM" id="CLU_842841_0_0_1"/>
<dbReference type="InterPro" id="IPR020864">
    <property type="entry name" value="MACPF"/>
</dbReference>
<organism evidence="3 4">
    <name type="scientific">Strigamia maritima</name>
    <name type="common">European centipede</name>
    <name type="synonym">Geophilus maritimus</name>
    <dbReference type="NCBI Taxonomy" id="126957"/>
    <lineage>
        <taxon>Eukaryota</taxon>
        <taxon>Metazoa</taxon>
        <taxon>Ecdysozoa</taxon>
        <taxon>Arthropoda</taxon>
        <taxon>Myriapoda</taxon>
        <taxon>Chilopoda</taxon>
        <taxon>Pleurostigmophora</taxon>
        <taxon>Geophilomorpha</taxon>
        <taxon>Linotaeniidae</taxon>
        <taxon>Strigamia</taxon>
    </lineage>
</organism>
<keyword evidence="1" id="KW-0732">Signal</keyword>
<protein>
    <recommendedName>
        <fullName evidence="2">MACPF domain-containing protein</fullName>
    </recommendedName>
</protein>
<feature type="domain" description="MACPF" evidence="2">
    <location>
        <begin position="111"/>
        <end position="217"/>
    </location>
</feature>
<keyword evidence="4" id="KW-1185">Reference proteome</keyword>
<feature type="signal peptide" evidence="1">
    <location>
        <begin position="1"/>
        <end position="22"/>
    </location>
</feature>
<proteinExistence type="predicted"/>
<dbReference type="Pfam" id="PF01823">
    <property type="entry name" value="MACPF"/>
    <property type="match status" value="1"/>
</dbReference>